<dbReference type="GO" id="GO:0140662">
    <property type="term" value="F:ATP-dependent protein folding chaperone"/>
    <property type="evidence" value="ECO:0007669"/>
    <property type="project" value="InterPro"/>
</dbReference>
<evidence type="ECO:0000256" key="2">
    <source>
        <dbReference type="ARBA" id="ARBA00022840"/>
    </source>
</evidence>
<evidence type="ECO:0000313" key="3">
    <source>
        <dbReference type="EMBL" id="NML13873.1"/>
    </source>
</evidence>
<dbReference type="InterPro" id="IPR013126">
    <property type="entry name" value="Hsp_70_fam"/>
</dbReference>
<dbReference type="RefSeq" id="WP_169158752.1">
    <property type="nucleotide sequence ID" value="NZ_JABBFW010000001.1"/>
</dbReference>
<comment type="caution">
    <text evidence="3">The sequence shown here is derived from an EMBL/GenBank/DDBJ whole genome shotgun (WGS) entry which is preliminary data.</text>
</comment>
<reference evidence="3 4" key="1">
    <citation type="submission" date="2020-04" db="EMBL/GenBank/DDBJ databases">
        <title>Azohydromonas sp. isolated from soil.</title>
        <authorList>
            <person name="Dahal R.H."/>
        </authorList>
    </citation>
    <scope>NUCLEOTIDE SEQUENCE [LARGE SCALE GENOMIC DNA]</scope>
    <source>
        <strain evidence="3 4">G-1-1-14</strain>
    </source>
</reference>
<dbReference type="GO" id="GO:0005524">
    <property type="term" value="F:ATP binding"/>
    <property type="evidence" value="ECO:0007669"/>
    <property type="project" value="UniProtKB-KW"/>
</dbReference>
<proteinExistence type="predicted"/>
<sequence>MTFCAIDFGTSNSAVAVPEAGGGTRLIALEAGQSTMPTAVFYAVEPGSPQPPELHYGRAALAAYVDGFDGRLMRSMKSVLGSPLVTQDTDLGAGHRVKYLDVITAFLRHLKVQAEAQTGAPIRRAVLGRPVFFVDEDPARDAAAQDALATAARAVGFEELRFQYEPIAAALDHERTAAREELVLVADIGGGTSDFSLVRVGPRRQDKLQRQDDILASHGVHVAGTDFDRRVELEAVLPSCGFRGRGPGGREVPSRVYHDLATWHLINTVYTPPRVAELRGMKDFYADAAQHRRLMKVVQQHLGHALGALAEGAKIDVARQGRADIDLSLLEPGLRAALEEAQALQALDADLQRIAEAALETVRRAGVAPEAVDALYFTGGSTGLKPLTDRIAAAFPAARAVRGERFASVAQGLGLHAARCFGVAH</sequence>
<keyword evidence="4" id="KW-1185">Reference proteome</keyword>
<keyword evidence="1" id="KW-0547">Nucleotide-binding</keyword>
<evidence type="ECO:0000256" key="1">
    <source>
        <dbReference type="ARBA" id="ARBA00022741"/>
    </source>
</evidence>
<accession>A0A848F687</accession>
<gene>
    <name evidence="3" type="ORF">HHL10_02620</name>
</gene>
<keyword evidence="2" id="KW-0067">ATP-binding</keyword>
<dbReference type="Proteomes" id="UP000574067">
    <property type="component" value="Unassembled WGS sequence"/>
</dbReference>
<name>A0A848F687_9BURK</name>
<dbReference type="Gene3D" id="3.90.640.10">
    <property type="entry name" value="Actin, Chain A, domain 4"/>
    <property type="match status" value="1"/>
</dbReference>
<dbReference type="SUPFAM" id="SSF53067">
    <property type="entry name" value="Actin-like ATPase domain"/>
    <property type="match status" value="2"/>
</dbReference>
<dbReference type="PANTHER" id="PTHR19375">
    <property type="entry name" value="HEAT SHOCK PROTEIN 70KDA"/>
    <property type="match status" value="1"/>
</dbReference>
<evidence type="ECO:0000313" key="4">
    <source>
        <dbReference type="Proteomes" id="UP000574067"/>
    </source>
</evidence>
<dbReference type="EMBL" id="JABBFW010000001">
    <property type="protein sequence ID" value="NML13873.1"/>
    <property type="molecule type" value="Genomic_DNA"/>
</dbReference>
<protein>
    <submittedName>
        <fullName evidence="3">Hsp70 family protein</fullName>
    </submittedName>
</protein>
<dbReference type="AlphaFoldDB" id="A0A848F687"/>
<organism evidence="3 4">
    <name type="scientific">Azohydromonas caseinilytica</name>
    <dbReference type="NCBI Taxonomy" id="2728836"/>
    <lineage>
        <taxon>Bacteria</taxon>
        <taxon>Pseudomonadati</taxon>
        <taxon>Pseudomonadota</taxon>
        <taxon>Betaproteobacteria</taxon>
        <taxon>Burkholderiales</taxon>
        <taxon>Sphaerotilaceae</taxon>
        <taxon>Azohydromonas</taxon>
    </lineage>
</organism>
<dbReference type="Gene3D" id="3.30.420.40">
    <property type="match status" value="3"/>
</dbReference>
<dbReference type="InterPro" id="IPR043129">
    <property type="entry name" value="ATPase_NBD"/>
</dbReference>
<dbReference type="Pfam" id="PF00012">
    <property type="entry name" value="HSP70"/>
    <property type="match status" value="1"/>
</dbReference>